<feature type="region of interest" description="Disordered" evidence="1">
    <location>
        <begin position="273"/>
        <end position="356"/>
    </location>
</feature>
<feature type="compositionally biased region" description="Basic residues" evidence="1">
    <location>
        <begin position="73"/>
        <end position="88"/>
    </location>
</feature>
<keyword evidence="3" id="KW-1185">Reference proteome</keyword>
<feature type="compositionally biased region" description="Acidic residues" evidence="1">
    <location>
        <begin position="299"/>
        <end position="313"/>
    </location>
</feature>
<feature type="region of interest" description="Disordered" evidence="1">
    <location>
        <begin position="1"/>
        <end position="261"/>
    </location>
</feature>
<feature type="compositionally biased region" description="Low complexity" evidence="1">
    <location>
        <begin position="118"/>
        <end position="134"/>
    </location>
</feature>
<proteinExistence type="predicted"/>
<dbReference type="Proteomes" id="UP000803884">
    <property type="component" value="Unassembled WGS sequence"/>
</dbReference>
<protein>
    <recommendedName>
        <fullName evidence="4">Basic proline-rich protein</fullName>
    </recommendedName>
</protein>
<feature type="compositionally biased region" description="Low complexity" evidence="1">
    <location>
        <begin position="273"/>
        <end position="296"/>
    </location>
</feature>
<dbReference type="RefSeq" id="XP_069234002.1">
    <property type="nucleotide sequence ID" value="XM_069368980.1"/>
</dbReference>
<accession>A0AB34L3R7</accession>
<name>A0AB34L3R7_9PEZI</name>
<evidence type="ECO:0008006" key="4">
    <source>
        <dbReference type="Google" id="ProtNLM"/>
    </source>
</evidence>
<dbReference type="EMBL" id="JAAQHG020000001">
    <property type="protein sequence ID" value="KAL1590897.1"/>
    <property type="molecule type" value="Genomic_DNA"/>
</dbReference>
<feature type="compositionally biased region" description="Basic and acidic residues" evidence="1">
    <location>
        <begin position="42"/>
        <end position="51"/>
    </location>
</feature>
<feature type="compositionally biased region" description="Polar residues" evidence="1">
    <location>
        <begin position="61"/>
        <end position="72"/>
    </location>
</feature>
<reference evidence="2 3" key="1">
    <citation type="journal article" date="2020" name="Microbiol. Resour. Announc.">
        <title>Draft Genome Sequence of a Cladosporium Species Isolated from the Mesophotic Ascidian Didemnum maculosum.</title>
        <authorList>
            <person name="Gioti A."/>
            <person name="Siaperas R."/>
            <person name="Nikolaivits E."/>
            <person name="Le Goff G."/>
            <person name="Ouazzani J."/>
            <person name="Kotoulas G."/>
            <person name="Topakas E."/>
        </authorList>
    </citation>
    <scope>NUCLEOTIDE SEQUENCE [LARGE SCALE GENOMIC DNA]</scope>
    <source>
        <strain evidence="2 3">TM138-S3</strain>
    </source>
</reference>
<evidence type="ECO:0000313" key="2">
    <source>
        <dbReference type="EMBL" id="KAL1590897.1"/>
    </source>
</evidence>
<sequence length="376" mass="40327">MHNNRPDNPDQALPYRSVESAEPATPPTHAVDMDIAHALPKLRPDSSRSHTEPSPAALLQTYFSSPPASRPTSSHRNRSPYARSHLRSRSSGSPLAAPPMARAHSLPTANSAYRAFELSSASPPSSGSLSPSPAHRSPARVRSPFKPGQEEAYAPPPRSPSWYDNTATSGGAIEIIQEDSELDITPRQQPAAAASASFSRSGSLRRRPASPLHSFANAPTNAQQAPTSFPANVIDQNTILNMSSGSASSSPSLGPQKYNEAFPSGLALHHHASNSSFSSISSTPSSVRSRSPSISSLDTIEDVPDLESEAAEEDSQRLKLIAESDEEEDGPRRRSLDVPRGFGFGRNGGSGRERKRWSVCGGERRADLDLETIWED</sequence>
<dbReference type="AlphaFoldDB" id="A0AB34L3R7"/>
<gene>
    <name evidence="2" type="ORF">WHR41_00374</name>
</gene>
<comment type="caution">
    <text evidence="2">The sequence shown here is derived from an EMBL/GenBank/DDBJ whole genome shotgun (WGS) entry which is preliminary data.</text>
</comment>
<organism evidence="2 3">
    <name type="scientific">Cladosporium halotolerans</name>
    <dbReference type="NCBI Taxonomy" id="1052096"/>
    <lineage>
        <taxon>Eukaryota</taxon>
        <taxon>Fungi</taxon>
        <taxon>Dikarya</taxon>
        <taxon>Ascomycota</taxon>
        <taxon>Pezizomycotina</taxon>
        <taxon>Dothideomycetes</taxon>
        <taxon>Dothideomycetidae</taxon>
        <taxon>Cladosporiales</taxon>
        <taxon>Cladosporiaceae</taxon>
        <taxon>Cladosporium</taxon>
    </lineage>
</organism>
<feature type="compositionally biased region" description="Low complexity" evidence="1">
    <location>
        <begin position="243"/>
        <end position="252"/>
    </location>
</feature>
<dbReference type="GeneID" id="96001818"/>
<evidence type="ECO:0000313" key="3">
    <source>
        <dbReference type="Proteomes" id="UP000803884"/>
    </source>
</evidence>
<feature type="compositionally biased region" description="Polar residues" evidence="1">
    <location>
        <begin position="217"/>
        <end position="242"/>
    </location>
</feature>
<evidence type="ECO:0000256" key="1">
    <source>
        <dbReference type="SAM" id="MobiDB-lite"/>
    </source>
</evidence>
<feature type="compositionally biased region" description="Low complexity" evidence="1">
    <location>
        <begin position="191"/>
        <end position="202"/>
    </location>
</feature>